<protein>
    <submittedName>
        <fullName evidence="1">Uncharacterized protein</fullName>
    </submittedName>
</protein>
<proteinExistence type="predicted"/>
<dbReference type="Proteomes" id="UP000054558">
    <property type="component" value="Unassembled WGS sequence"/>
</dbReference>
<dbReference type="EMBL" id="DF238376">
    <property type="protein sequence ID" value="GAQ93301.1"/>
    <property type="molecule type" value="Genomic_DNA"/>
</dbReference>
<sequence>MGLSNSLSLLGKGVGKLIMFSALIHGLAESETALALGLDPGAVRILPVIQKRSVEMALRVMDMFDRQKMTFVG</sequence>
<gene>
    <name evidence="1" type="ORF">KFL_014270015</name>
</gene>
<reference evidence="1 2" key="1">
    <citation type="journal article" date="2014" name="Nat. Commun.">
        <title>Klebsormidium flaccidum genome reveals primary factors for plant terrestrial adaptation.</title>
        <authorList>
            <person name="Hori K."/>
            <person name="Maruyama F."/>
            <person name="Fujisawa T."/>
            <person name="Togashi T."/>
            <person name="Yamamoto N."/>
            <person name="Seo M."/>
            <person name="Sato S."/>
            <person name="Yamada T."/>
            <person name="Mori H."/>
            <person name="Tajima N."/>
            <person name="Moriyama T."/>
            <person name="Ikeuchi M."/>
            <person name="Watanabe M."/>
            <person name="Wada H."/>
            <person name="Kobayashi K."/>
            <person name="Saito M."/>
            <person name="Masuda T."/>
            <person name="Sasaki-Sekimoto Y."/>
            <person name="Mashiguchi K."/>
            <person name="Awai K."/>
            <person name="Shimojima M."/>
            <person name="Masuda S."/>
            <person name="Iwai M."/>
            <person name="Nobusawa T."/>
            <person name="Narise T."/>
            <person name="Kondo S."/>
            <person name="Saito H."/>
            <person name="Sato R."/>
            <person name="Murakawa M."/>
            <person name="Ihara Y."/>
            <person name="Oshima-Yamada Y."/>
            <person name="Ohtaka K."/>
            <person name="Satoh M."/>
            <person name="Sonobe K."/>
            <person name="Ishii M."/>
            <person name="Ohtani R."/>
            <person name="Kanamori-Sato M."/>
            <person name="Honoki R."/>
            <person name="Miyazaki D."/>
            <person name="Mochizuki H."/>
            <person name="Umetsu J."/>
            <person name="Higashi K."/>
            <person name="Shibata D."/>
            <person name="Kamiya Y."/>
            <person name="Sato N."/>
            <person name="Nakamura Y."/>
            <person name="Tabata S."/>
            <person name="Ida S."/>
            <person name="Kurokawa K."/>
            <person name="Ohta H."/>
        </authorList>
    </citation>
    <scope>NUCLEOTIDE SEQUENCE [LARGE SCALE GENOMIC DNA]</scope>
    <source>
        <strain evidence="1 2">NIES-2285</strain>
    </source>
</reference>
<accession>A0A1Y1IV88</accession>
<name>A0A1Y1IV88_KLENI</name>
<evidence type="ECO:0000313" key="1">
    <source>
        <dbReference type="EMBL" id="GAQ93301.1"/>
    </source>
</evidence>
<organism evidence="1 2">
    <name type="scientific">Klebsormidium nitens</name>
    <name type="common">Green alga</name>
    <name type="synonym">Ulothrix nitens</name>
    <dbReference type="NCBI Taxonomy" id="105231"/>
    <lineage>
        <taxon>Eukaryota</taxon>
        <taxon>Viridiplantae</taxon>
        <taxon>Streptophyta</taxon>
        <taxon>Klebsormidiophyceae</taxon>
        <taxon>Klebsormidiales</taxon>
        <taxon>Klebsormidiaceae</taxon>
        <taxon>Klebsormidium</taxon>
    </lineage>
</organism>
<keyword evidence="2" id="KW-1185">Reference proteome</keyword>
<evidence type="ECO:0000313" key="2">
    <source>
        <dbReference type="Proteomes" id="UP000054558"/>
    </source>
</evidence>
<dbReference type="AlphaFoldDB" id="A0A1Y1IV88"/>